<organism evidence="1 2">
    <name type="scientific">Polyporus arcularius HHB13444</name>
    <dbReference type="NCBI Taxonomy" id="1314778"/>
    <lineage>
        <taxon>Eukaryota</taxon>
        <taxon>Fungi</taxon>
        <taxon>Dikarya</taxon>
        <taxon>Basidiomycota</taxon>
        <taxon>Agaricomycotina</taxon>
        <taxon>Agaricomycetes</taxon>
        <taxon>Polyporales</taxon>
        <taxon>Polyporaceae</taxon>
        <taxon>Polyporus</taxon>
    </lineage>
</organism>
<protein>
    <submittedName>
        <fullName evidence="1">Uncharacterized protein</fullName>
    </submittedName>
</protein>
<evidence type="ECO:0000313" key="2">
    <source>
        <dbReference type="Proteomes" id="UP000308197"/>
    </source>
</evidence>
<accession>A0A5C3NMI0</accession>
<dbReference type="EMBL" id="ML213021">
    <property type="protein sequence ID" value="TFK77897.1"/>
    <property type="molecule type" value="Genomic_DNA"/>
</dbReference>
<sequence length="52" mass="5789">MATLWLSAHAMSSLLCQSSLRICRLRSNLARLLGSRIRQHGVLCHQPLSMNG</sequence>
<reference evidence="1 2" key="1">
    <citation type="journal article" date="2019" name="Nat. Ecol. Evol.">
        <title>Megaphylogeny resolves global patterns of mushroom evolution.</title>
        <authorList>
            <person name="Varga T."/>
            <person name="Krizsan K."/>
            <person name="Foldi C."/>
            <person name="Dima B."/>
            <person name="Sanchez-Garcia M."/>
            <person name="Sanchez-Ramirez S."/>
            <person name="Szollosi G.J."/>
            <person name="Szarkandi J.G."/>
            <person name="Papp V."/>
            <person name="Albert L."/>
            <person name="Andreopoulos W."/>
            <person name="Angelini C."/>
            <person name="Antonin V."/>
            <person name="Barry K.W."/>
            <person name="Bougher N.L."/>
            <person name="Buchanan P."/>
            <person name="Buyck B."/>
            <person name="Bense V."/>
            <person name="Catcheside P."/>
            <person name="Chovatia M."/>
            <person name="Cooper J."/>
            <person name="Damon W."/>
            <person name="Desjardin D."/>
            <person name="Finy P."/>
            <person name="Geml J."/>
            <person name="Haridas S."/>
            <person name="Hughes K."/>
            <person name="Justo A."/>
            <person name="Karasinski D."/>
            <person name="Kautmanova I."/>
            <person name="Kiss B."/>
            <person name="Kocsube S."/>
            <person name="Kotiranta H."/>
            <person name="LaButti K.M."/>
            <person name="Lechner B.E."/>
            <person name="Liimatainen K."/>
            <person name="Lipzen A."/>
            <person name="Lukacs Z."/>
            <person name="Mihaltcheva S."/>
            <person name="Morgado L.N."/>
            <person name="Niskanen T."/>
            <person name="Noordeloos M.E."/>
            <person name="Ohm R.A."/>
            <person name="Ortiz-Santana B."/>
            <person name="Ovrebo C."/>
            <person name="Racz N."/>
            <person name="Riley R."/>
            <person name="Savchenko A."/>
            <person name="Shiryaev A."/>
            <person name="Soop K."/>
            <person name="Spirin V."/>
            <person name="Szebenyi C."/>
            <person name="Tomsovsky M."/>
            <person name="Tulloss R.E."/>
            <person name="Uehling J."/>
            <person name="Grigoriev I.V."/>
            <person name="Vagvolgyi C."/>
            <person name="Papp T."/>
            <person name="Martin F.M."/>
            <person name="Miettinen O."/>
            <person name="Hibbett D.S."/>
            <person name="Nagy L.G."/>
        </authorList>
    </citation>
    <scope>NUCLEOTIDE SEQUENCE [LARGE SCALE GENOMIC DNA]</scope>
    <source>
        <strain evidence="1 2">HHB13444</strain>
    </source>
</reference>
<dbReference type="InParanoid" id="A0A5C3NMI0"/>
<dbReference type="AlphaFoldDB" id="A0A5C3NMI0"/>
<feature type="non-terminal residue" evidence="1">
    <location>
        <position position="52"/>
    </location>
</feature>
<evidence type="ECO:0000313" key="1">
    <source>
        <dbReference type="EMBL" id="TFK77897.1"/>
    </source>
</evidence>
<keyword evidence="2" id="KW-1185">Reference proteome</keyword>
<gene>
    <name evidence="1" type="ORF">K466DRAFT_592971</name>
</gene>
<proteinExistence type="predicted"/>
<name>A0A5C3NMI0_9APHY</name>
<dbReference type="Proteomes" id="UP000308197">
    <property type="component" value="Unassembled WGS sequence"/>
</dbReference>